<evidence type="ECO:0000256" key="1">
    <source>
        <dbReference type="NCBIfam" id="TIGR02097"/>
    </source>
</evidence>
<accession>A0ABW8YJL1</accession>
<keyword evidence="4" id="KW-1185">Reference proteome</keyword>
<evidence type="ECO:0000313" key="4">
    <source>
        <dbReference type="Proteomes" id="UP001629244"/>
    </source>
</evidence>
<organism evidence="3 4">
    <name type="scientific">Sphingomonas plantiphila</name>
    <dbReference type="NCBI Taxonomy" id="3163295"/>
    <lineage>
        <taxon>Bacteria</taxon>
        <taxon>Pseudomonadati</taxon>
        <taxon>Pseudomonadota</taxon>
        <taxon>Alphaproteobacteria</taxon>
        <taxon>Sphingomonadales</taxon>
        <taxon>Sphingomonadaceae</taxon>
        <taxon>Sphingomonas</taxon>
    </lineage>
</organism>
<dbReference type="InterPro" id="IPR036623">
    <property type="entry name" value="Hemimethylated_DNA-bd_sf"/>
</dbReference>
<dbReference type="RefSeq" id="WP_408076328.1">
    <property type="nucleotide sequence ID" value="NZ_JBELQC010000001.1"/>
</dbReference>
<evidence type="ECO:0000313" key="3">
    <source>
        <dbReference type="EMBL" id="MFL9839343.1"/>
    </source>
</evidence>
<feature type="domain" description="Hemimethylated DNA-binding" evidence="2">
    <location>
        <begin position="22"/>
        <end position="121"/>
    </location>
</feature>
<evidence type="ECO:0000259" key="2">
    <source>
        <dbReference type="SMART" id="SM00992"/>
    </source>
</evidence>
<dbReference type="Gene3D" id="2.30.30.390">
    <property type="entry name" value="Hemimethylated DNA-binding domain"/>
    <property type="match status" value="1"/>
</dbReference>
<dbReference type="SUPFAM" id="SSF141255">
    <property type="entry name" value="YccV-like"/>
    <property type="match status" value="1"/>
</dbReference>
<dbReference type="Pfam" id="PF08755">
    <property type="entry name" value="YccV-like"/>
    <property type="match status" value="1"/>
</dbReference>
<dbReference type="EMBL" id="JBELQC010000001">
    <property type="protein sequence ID" value="MFL9839343.1"/>
    <property type="molecule type" value="Genomic_DNA"/>
</dbReference>
<sequence>MTSPSAPLDLSISGVPVPPVAHARFNLGEVVRHRLFDFRGVIFDIDPVFANTDEWYEAIPEEVRPRKDQPFYHLLAENAESSYVAYVSQQNLVVDDSDEPIEHPAIRGLFDQVGDGRYQLKNEHRH</sequence>
<proteinExistence type="predicted"/>
<name>A0ABW8YJL1_9SPHN</name>
<gene>
    <name evidence="3" type="primary">hspQ</name>
    <name evidence="3" type="ORF">ABS767_00085</name>
</gene>
<dbReference type="SMART" id="SM00992">
    <property type="entry name" value="YccV-like"/>
    <property type="match status" value="1"/>
</dbReference>
<dbReference type="Proteomes" id="UP001629244">
    <property type="component" value="Unassembled WGS sequence"/>
</dbReference>
<protein>
    <recommendedName>
        <fullName evidence="1">Heat shock protein HspQ</fullName>
    </recommendedName>
</protein>
<keyword evidence="3" id="KW-0346">Stress response</keyword>
<dbReference type="InterPro" id="IPR011722">
    <property type="entry name" value="Hemimethylated_DNA-bd_dom"/>
</dbReference>
<dbReference type="PANTHER" id="PTHR48439">
    <property type="entry name" value="HEMIMETHYLATED DNA-BINDING DOMAIN-CONTAINING PROTEIN"/>
    <property type="match status" value="1"/>
</dbReference>
<reference evidence="3 4" key="1">
    <citation type="submission" date="2024-06" db="EMBL/GenBank/DDBJ databases">
        <authorList>
            <person name="Kaempfer P."/>
            <person name="Viver T."/>
        </authorList>
    </citation>
    <scope>NUCLEOTIDE SEQUENCE [LARGE SCALE GENOMIC DNA]</scope>
    <source>
        <strain evidence="3 4">ST-64</strain>
    </source>
</reference>
<dbReference type="InterPro" id="IPR053189">
    <property type="entry name" value="Clp_protease_adapter_ClpF"/>
</dbReference>
<dbReference type="NCBIfam" id="TIGR02097">
    <property type="entry name" value="yccV"/>
    <property type="match status" value="1"/>
</dbReference>
<comment type="caution">
    <text evidence="3">The sequence shown here is derived from an EMBL/GenBank/DDBJ whole genome shotgun (WGS) entry which is preliminary data.</text>
</comment>
<dbReference type="PANTHER" id="PTHR48439:SF1">
    <property type="entry name" value="HEMIMETHYLATED DNA-BINDING DOMAIN-CONTAINING PROTEIN"/>
    <property type="match status" value="1"/>
</dbReference>